<evidence type="ECO:0000313" key="2">
    <source>
        <dbReference type="EMBL" id="PCR88851.1"/>
    </source>
</evidence>
<comment type="caution">
    <text evidence="2">The sequence shown here is derived from an EMBL/GenBank/DDBJ whole genome shotgun (WGS) entry which is preliminary data.</text>
</comment>
<dbReference type="Proteomes" id="UP000219689">
    <property type="component" value="Unassembled WGS sequence"/>
</dbReference>
<feature type="transmembrane region" description="Helical" evidence="1">
    <location>
        <begin position="48"/>
        <end position="68"/>
    </location>
</feature>
<keyword evidence="3" id="KW-1185">Reference proteome</keyword>
<keyword evidence="1" id="KW-0472">Membrane</keyword>
<feature type="transmembrane region" description="Helical" evidence="1">
    <location>
        <begin position="80"/>
        <end position="109"/>
    </location>
</feature>
<reference evidence="2 3" key="1">
    <citation type="submission" date="2017-09" db="EMBL/GenBank/DDBJ databases">
        <title>Genome sequences of Natrinema ejinorence JCM 13890T.</title>
        <authorList>
            <person name="Roh S.W."/>
            <person name="Kim Y.B."/>
            <person name="Kim J.Y."/>
        </authorList>
    </citation>
    <scope>NUCLEOTIDE SEQUENCE [LARGE SCALE GENOMIC DNA]</scope>
    <source>
        <strain evidence="2 3">JCM 13890</strain>
    </source>
</reference>
<proteinExistence type="predicted"/>
<dbReference type="Pfam" id="PF05437">
    <property type="entry name" value="AzlD"/>
    <property type="match status" value="1"/>
</dbReference>
<feature type="transmembrane region" description="Helical" evidence="1">
    <location>
        <begin position="12"/>
        <end position="36"/>
    </location>
</feature>
<keyword evidence="1" id="KW-1133">Transmembrane helix</keyword>
<evidence type="ECO:0000256" key="1">
    <source>
        <dbReference type="SAM" id="Phobius"/>
    </source>
</evidence>
<dbReference type="AlphaFoldDB" id="A0A2A5QPS7"/>
<gene>
    <name evidence="2" type="ORF">CP557_20435</name>
</gene>
<dbReference type="InterPro" id="IPR008407">
    <property type="entry name" value="Brnchd-chn_aa_trnsp_AzlD"/>
</dbReference>
<keyword evidence="1" id="KW-0812">Transmembrane</keyword>
<dbReference type="EMBL" id="NXNI01000002">
    <property type="protein sequence ID" value="PCR88851.1"/>
    <property type="molecule type" value="Genomic_DNA"/>
</dbReference>
<evidence type="ECO:0000313" key="3">
    <source>
        <dbReference type="Proteomes" id="UP000219689"/>
    </source>
</evidence>
<organism evidence="2 3">
    <name type="scientific">Natrinema ejinorense</name>
    <dbReference type="NCBI Taxonomy" id="373386"/>
    <lineage>
        <taxon>Archaea</taxon>
        <taxon>Methanobacteriati</taxon>
        <taxon>Methanobacteriota</taxon>
        <taxon>Stenosarchaea group</taxon>
        <taxon>Halobacteria</taxon>
        <taxon>Halobacteriales</taxon>
        <taxon>Natrialbaceae</taxon>
        <taxon>Natrinema</taxon>
    </lineage>
</organism>
<name>A0A2A5QPS7_9EURY</name>
<accession>A0A2A5QPS7</accession>
<protein>
    <submittedName>
        <fullName evidence="2">Branched-chain amino acid ABC transporter permease</fullName>
    </submittedName>
</protein>
<sequence length="113" mass="11974">MVDVSTPISAGTVWAIIVTVAVVTFGFRLSFFLLFKRIDEVPPWAERVLSYVAPAVLAALVVPDLVSIDGGVSVVNPRLIAGIVAGFVAWRTENLAATVAGGMVVFWIARGFA</sequence>